<keyword evidence="2" id="KW-1185">Reference proteome</keyword>
<evidence type="ECO:0000313" key="1">
    <source>
        <dbReference type="EMBL" id="CAA7054656.1"/>
    </source>
</evidence>
<protein>
    <submittedName>
        <fullName evidence="1">Uncharacterized protein</fullName>
    </submittedName>
</protein>
<gene>
    <name evidence="1" type="ORF">MERR_LOCUS41892</name>
</gene>
<proteinExistence type="predicted"/>
<accession>A0A6D2KRI9</accession>
<sequence>MISTLLASCSKKRIRNRSSRSRVMRLFPRLISVDLDLTAVNFNGVSRRLGANQEPIYISSESPRTHLSIAVKIFPIRESYNDIQEEFWNHAQGEDRTNIPGGDLDRALLIL</sequence>
<reference evidence="1" key="1">
    <citation type="submission" date="2020-01" db="EMBL/GenBank/DDBJ databases">
        <authorList>
            <person name="Mishra B."/>
        </authorList>
    </citation>
    <scope>NUCLEOTIDE SEQUENCE [LARGE SCALE GENOMIC DNA]</scope>
</reference>
<name>A0A6D2KRI9_9BRAS</name>
<comment type="caution">
    <text evidence="1">The sequence shown here is derived from an EMBL/GenBank/DDBJ whole genome shotgun (WGS) entry which is preliminary data.</text>
</comment>
<dbReference type="Proteomes" id="UP000467841">
    <property type="component" value="Unassembled WGS sequence"/>
</dbReference>
<evidence type="ECO:0000313" key="2">
    <source>
        <dbReference type="Proteomes" id="UP000467841"/>
    </source>
</evidence>
<dbReference type="EMBL" id="CACVBM020001584">
    <property type="protein sequence ID" value="CAA7054656.1"/>
    <property type="molecule type" value="Genomic_DNA"/>
</dbReference>
<dbReference type="AlphaFoldDB" id="A0A6D2KRI9"/>
<organism evidence="1 2">
    <name type="scientific">Microthlaspi erraticum</name>
    <dbReference type="NCBI Taxonomy" id="1685480"/>
    <lineage>
        <taxon>Eukaryota</taxon>
        <taxon>Viridiplantae</taxon>
        <taxon>Streptophyta</taxon>
        <taxon>Embryophyta</taxon>
        <taxon>Tracheophyta</taxon>
        <taxon>Spermatophyta</taxon>
        <taxon>Magnoliopsida</taxon>
        <taxon>eudicotyledons</taxon>
        <taxon>Gunneridae</taxon>
        <taxon>Pentapetalae</taxon>
        <taxon>rosids</taxon>
        <taxon>malvids</taxon>
        <taxon>Brassicales</taxon>
        <taxon>Brassicaceae</taxon>
        <taxon>Coluteocarpeae</taxon>
        <taxon>Microthlaspi</taxon>
    </lineage>
</organism>